<keyword evidence="5" id="KW-1185">Reference proteome</keyword>
<dbReference type="PROSITE" id="PS00622">
    <property type="entry name" value="HTH_LUXR_1"/>
    <property type="match status" value="1"/>
</dbReference>
<dbReference type="PANTHER" id="PTHR16305">
    <property type="entry name" value="TESTICULAR SOLUBLE ADENYLYL CYCLASE"/>
    <property type="match status" value="1"/>
</dbReference>
<dbReference type="Gene3D" id="1.10.10.10">
    <property type="entry name" value="Winged helix-like DNA-binding domain superfamily/Winged helix DNA-binding domain"/>
    <property type="match status" value="1"/>
</dbReference>
<dbReference type="CDD" id="cd06170">
    <property type="entry name" value="LuxR_C_like"/>
    <property type="match status" value="1"/>
</dbReference>
<accession>A0A239NPA9</accession>
<keyword evidence="1" id="KW-0547">Nucleotide-binding</keyword>
<dbReference type="PANTHER" id="PTHR16305:SF35">
    <property type="entry name" value="TRANSCRIPTIONAL ACTIVATOR DOMAIN"/>
    <property type="match status" value="1"/>
</dbReference>
<proteinExistence type="predicted"/>
<dbReference type="GO" id="GO:0006355">
    <property type="term" value="P:regulation of DNA-templated transcription"/>
    <property type="evidence" value="ECO:0007669"/>
    <property type="project" value="InterPro"/>
</dbReference>
<sequence length="904" mass="96087">MSIVLVKPHALVGRDAELRDLSALLDGMKEGGGGALLLSGAAGVGKSALLGAATADAAARGARVLTVTGVPAEAQVPFEGLRRLLSGTGLAPGDLDGGPLRVAMSVLHRLSALAGDTPVVLAVEDAHWLDGPSWEALAFVGRRLRSDAVVLLATLRDDADAQARLAASGLPALTVPPLTGQAAAELLVRVAPDLGIALRARVLAEAAGNPLALMEFAALASRRDQELLASSRLPLTERLERAFAQTLAALPADTRLLALVAAVNEDDTIEENTRAASLLAGSPIAAAALAPATRAGLVVADAVRVRFRHPLIRSAITQAAGPDLLRDAHAALAAALPDDDDRRIWHRAAAATSYDDDIAAGLATAALRAEARGASGRALEALERAAHLSADPVHRGTWLIDAAMMAFDLGDRAAMERLVGRAEDADLAPIDRSRLTNLRDISLHFVWTGVDRLSDLAGFVDELRARDGSAYALNWLSWVGLRWFFSNPTREARAPVLAAIDRLAVPPDDPQLVTSLAMITPVERGRQVLAQLHALSRASWVSPNNLLRLGVAANAVGAFPLGARLHAEAVSGMRARGPFGSLAQALVGQATAAARLADTRLGVVAATEARALAVETRQHQWVLTVDAVSAEIHALRGVTDVARDLAAQAERGFLSAGAHPMLALVQLARGTAELADGTFGAAWDALRPIFDPSEVSYHQYVRLWALPHLTEAALLSGRQEELRAIADKLVPVIEESGSPIGHVALAYVRAVTAPDETAEELFTQALREDLVGWPFERARLRHAWGAWLRRQRRAAEARAPLRAAAEAFDALGAVPWSERALRELRASGERIRRKHDARDRLTAQELQIAQLVADGLTNRDIGQRLFVSPRTVSSHLSHIFPKLGITTRGELSRLMATREGDYII</sequence>
<dbReference type="InterPro" id="IPR027417">
    <property type="entry name" value="P-loop_NTPase"/>
</dbReference>
<dbReference type="Pfam" id="PF00196">
    <property type="entry name" value="GerE"/>
    <property type="match status" value="1"/>
</dbReference>
<dbReference type="GO" id="GO:0004016">
    <property type="term" value="F:adenylate cyclase activity"/>
    <property type="evidence" value="ECO:0007669"/>
    <property type="project" value="TreeGrafter"/>
</dbReference>
<dbReference type="SMART" id="SM00421">
    <property type="entry name" value="HTH_LUXR"/>
    <property type="match status" value="1"/>
</dbReference>
<dbReference type="AlphaFoldDB" id="A0A239NPA9"/>
<dbReference type="SUPFAM" id="SSF52540">
    <property type="entry name" value="P-loop containing nucleoside triphosphate hydrolases"/>
    <property type="match status" value="1"/>
</dbReference>
<dbReference type="GO" id="GO:0005524">
    <property type="term" value="F:ATP binding"/>
    <property type="evidence" value="ECO:0007669"/>
    <property type="project" value="UniProtKB-KW"/>
</dbReference>
<reference evidence="4 5" key="1">
    <citation type="submission" date="2017-06" db="EMBL/GenBank/DDBJ databases">
        <authorList>
            <person name="Kim H.J."/>
            <person name="Triplett B.A."/>
        </authorList>
    </citation>
    <scope>NUCLEOTIDE SEQUENCE [LARGE SCALE GENOMIC DNA]</scope>
    <source>
        <strain evidence="4 5">CGMCC 4.2132</strain>
    </source>
</reference>
<dbReference type="InterPro" id="IPR036388">
    <property type="entry name" value="WH-like_DNA-bd_sf"/>
</dbReference>
<dbReference type="Proteomes" id="UP000198282">
    <property type="component" value="Unassembled WGS sequence"/>
</dbReference>
<evidence type="ECO:0000256" key="1">
    <source>
        <dbReference type="ARBA" id="ARBA00022741"/>
    </source>
</evidence>
<dbReference type="InterPro" id="IPR016032">
    <property type="entry name" value="Sig_transdc_resp-reg_C-effctor"/>
</dbReference>
<dbReference type="RefSeq" id="WP_179282455.1">
    <property type="nucleotide sequence ID" value="NZ_FZOD01000063.1"/>
</dbReference>
<dbReference type="InterPro" id="IPR041664">
    <property type="entry name" value="AAA_16"/>
</dbReference>
<dbReference type="GO" id="GO:0005737">
    <property type="term" value="C:cytoplasm"/>
    <property type="evidence" value="ECO:0007669"/>
    <property type="project" value="TreeGrafter"/>
</dbReference>
<gene>
    <name evidence="4" type="ORF">SAMN05216276_106338</name>
</gene>
<protein>
    <submittedName>
        <fullName evidence="4">Regulatory protein, luxR family</fullName>
    </submittedName>
</protein>
<evidence type="ECO:0000259" key="3">
    <source>
        <dbReference type="PROSITE" id="PS50043"/>
    </source>
</evidence>
<evidence type="ECO:0000313" key="4">
    <source>
        <dbReference type="EMBL" id="SNT56204.1"/>
    </source>
</evidence>
<dbReference type="EMBL" id="FZOD01000063">
    <property type="protein sequence ID" value="SNT56204.1"/>
    <property type="molecule type" value="Genomic_DNA"/>
</dbReference>
<dbReference type="Pfam" id="PF13191">
    <property type="entry name" value="AAA_16"/>
    <property type="match status" value="1"/>
</dbReference>
<evidence type="ECO:0000313" key="5">
    <source>
        <dbReference type="Proteomes" id="UP000198282"/>
    </source>
</evidence>
<organism evidence="4 5">
    <name type="scientific">Streptosporangium subroseum</name>
    <dbReference type="NCBI Taxonomy" id="106412"/>
    <lineage>
        <taxon>Bacteria</taxon>
        <taxon>Bacillati</taxon>
        <taxon>Actinomycetota</taxon>
        <taxon>Actinomycetes</taxon>
        <taxon>Streptosporangiales</taxon>
        <taxon>Streptosporangiaceae</taxon>
        <taxon>Streptosporangium</taxon>
    </lineage>
</organism>
<dbReference type="SUPFAM" id="SSF46894">
    <property type="entry name" value="C-terminal effector domain of the bipartite response regulators"/>
    <property type="match status" value="1"/>
</dbReference>
<feature type="domain" description="HTH luxR-type" evidence="3">
    <location>
        <begin position="834"/>
        <end position="899"/>
    </location>
</feature>
<dbReference type="PRINTS" id="PR00038">
    <property type="entry name" value="HTHLUXR"/>
</dbReference>
<name>A0A239NPA9_9ACTN</name>
<dbReference type="InterPro" id="IPR000792">
    <property type="entry name" value="Tscrpt_reg_LuxR_C"/>
</dbReference>
<dbReference type="PROSITE" id="PS50043">
    <property type="entry name" value="HTH_LUXR_2"/>
    <property type="match status" value="1"/>
</dbReference>
<dbReference type="GO" id="GO:0003677">
    <property type="term" value="F:DNA binding"/>
    <property type="evidence" value="ECO:0007669"/>
    <property type="project" value="InterPro"/>
</dbReference>
<evidence type="ECO:0000256" key="2">
    <source>
        <dbReference type="ARBA" id="ARBA00022840"/>
    </source>
</evidence>
<keyword evidence="2" id="KW-0067">ATP-binding</keyword>